<feature type="active site" description="Charge relay system" evidence="5">
    <location>
        <position position="116"/>
    </location>
</feature>
<feature type="domain" description="Peptidase S8/S53" evidence="8">
    <location>
        <begin position="81"/>
        <end position="315"/>
    </location>
</feature>
<keyword evidence="10" id="KW-1185">Reference proteome</keyword>
<feature type="active site" description="Charge relay system" evidence="5">
    <location>
        <position position="282"/>
    </location>
</feature>
<evidence type="ECO:0000313" key="9">
    <source>
        <dbReference type="EMBL" id="KAB1140855.1"/>
    </source>
</evidence>
<dbReference type="InterPro" id="IPR015500">
    <property type="entry name" value="Peptidase_S8_subtilisin-rel"/>
</dbReference>
<keyword evidence="3 5" id="KW-0378">Hydrolase</keyword>
<feature type="active site" description="Charge relay system" evidence="5">
    <location>
        <position position="90"/>
    </location>
</feature>
<accession>A0A6H9USQ5</accession>
<dbReference type="GO" id="GO:0004252">
    <property type="term" value="F:serine-type endopeptidase activity"/>
    <property type="evidence" value="ECO:0007669"/>
    <property type="project" value="UniProtKB-UniRule"/>
</dbReference>
<keyword evidence="6" id="KW-0472">Membrane</keyword>
<evidence type="ECO:0000256" key="2">
    <source>
        <dbReference type="ARBA" id="ARBA00022670"/>
    </source>
</evidence>
<name>A0A6H9USQ5_9ACTN</name>
<feature type="chain" id="PRO_5026052107" evidence="7">
    <location>
        <begin position="27"/>
        <end position="395"/>
    </location>
</feature>
<dbReference type="EMBL" id="VZRB01000037">
    <property type="protein sequence ID" value="KAB1140855.1"/>
    <property type="molecule type" value="Genomic_DNA"/>
</dbReference>
<dbReference type="AlphaFoldDB" id="A0A6H9USQ5"/>
<comment type="similarity">
    <text evidence="1 5">Belongs to the peptidase S8 family.</text>
</comment>
<gene>
    <name evidence="9" type="ORF">F7R91_34530</name>
</gene>
<keyword evidence="4 5" id="KW-0720">Serine protease</keyword>
<dbReference type="PRINTS" id="PR00723">
    <property type="entry name" value="SUBTILISIN"/>
</dbReference>
<reference evidence="9 10" key="1">
    <citation type="submission" date="2019-09" db="EMBL/GenBank/DDBJ databases">
        <title>Screening of Novel Bioactive Compounds from Soil-Associated.</title>
        <authorList>
            <person name="Zhao S."/>
        </authorList>
    </citation>
    <scope>NUCLEOTIDE SEQUENCE [LARGE SCALE GENOMIC DNA]</scope>
    <source>
        <strain evidence="9 10">HIT-DPA4</strain>
    </source>
</reference>
<evidence type="ECO:0000256" key="4">
    <source>
        <dbReference type="ARBA" id="ARBA00022825"/>
    </source>
</evidence>
<dbReference type="Proteomes" id="UP000442707">
    <property type="component" value="Unassembled WGS sequence"/>
</dbReference>
<evidence type="ECO:0000256" key="3">
    <source>
        <dbReference type="ARBA" id="ARBA00022801"/>
    </source>
</evidence>
<keyword evidence="2 5" id="KW-0645">Protease</keyword>
<dbReference type="RefSeq" id="WP_150956257.1">
    <property type="nucleotide sequence ID" value="NZ_VZRB01000037.1"/>
</dbReference>
<dbReference type="SUPFAM" id="SSF52743">
    <property type="entry name" value="Subtilisin-like"/>
    <property type="match status" value="1"/>
</dbReference>
<dbReference type="InterPro" id="IPR050131">
    <property type="entry name" value="Peptidase_S8_subtilisin-like"/>
</dbReference>
<comment type="caution">
    <text evidence="9">The sequence shown here is derived from an EMBL/GenBank/DDBJ whole genome shotgun (WGS) entry which is preliminary data.</text>
</comment>
<dbReference type="PANTHER" id="PTHR43806">
    <property type="entry name" value="PEPTIDASE S8"/>
    <property type="match status" value="1"/>
</dbReference>
<evidence type="ECO:0000259" key="8">
    <source>
        <dbReference type="Pfam" id="PF00082"/>
    </source>
</evidence>
<sequence length="395" mass="38679">MTGLLALSLVCAAAAVPFAASTGAAAAEAGVRQADPQKLPVIPSALADGAPCTAASSKVAVAEPPYQESLALSRAWRFSRGAGVKVAVVDSGVARGTARLNGRVATVLGTGDCVGHGTFVASLIAAAPTSGTDFSGVAPEARILAVRGTDERGVPSAASVAAGVRAAADAGAEVIVVGPALAGGSRELTGAVEHAIARDALVVAAAAPESKPRKGADKDPGPAKDYWPAAQKGVLSVVGISSDGSLPDGAAAPRRADLAAPGSGVIGVGPRGAGHFIGSGSSLAAGFVAGAAALVRDRHPELSAAETAERLTMMAYPADVPRLDVYAALTSTGRTTTVASGPATEPARLPSDAVAAEATRRAGALGVVAAAVVGAVVWLAVVVRARGRRREDPSG</sequence>
<dbReference type="InterPro" id="IPR000209">
    <property type="entry name" value="Peptidase_S8/S53_dom"/>
</dbReference>
<keyword evidence="7" id="KW-0732">Signal</keyword>
<evidence type="ECO:0000256" key="7">
    <source>
        <dbReference type="SAM" id="SignalP"/>
    </source>
</evidence>
<dbReference type="GO" id="GO:0006508">
    <property type="term" value="P:proteolysis"/>
    <property type="evidence" value="ECO:0007669"/>
    <property type="project" value="UniProtKB-KW"/>
</dbReference>
<keyword evidence="6" id="KW-0812">Transmembrane</keyword>
<dbReference type="Gene3D" id="3.40.50.200">
    <property type="entry name" value="Peptidase S8/S53 domain"/>
    <property type="match status" value="1"/>
</dbReference>
<feature type="transmembrane region" description="Helical" evidence="6">
    <location>
        <begin position="362"/>
        <end position="383"/>
    </location>
</feature>
<dbReference type="InterPro" id="IPR022398">
    <property type="entry name" value="Peptidase_S8_His-AS"/>
</dbReference>
<evidence type="ECO:0000256" key="6">
    <source>
        <dbReference type="SAM" id="Phobius"/>
    </source>
</evidence>
<evidence type="ECO:0000256" key="1">
    <source>
        <dbReference type="ARBA" id="ARBA00011073"/>
    </source>
</evidence>
<proteinExistence type="inferred from homology"/>
<dbReference type="PANTHER" id="PTHR43806:SF11">
    <property type="entry name" value="CEREVISIN-RELATED"/>
    <property type="match status" value="1"/>
</dbReference>
<dbReference type="Pfam" id="PF00082">
    <property type="entry name" value="Peptidase_S8"/>
    <property type="match status" value="1"/>
</dbReference>
<dbReference type="PROSITE" id="PS00137">
    <property type="entry name" value="SUBTILASE_HIS"/>
    <property type="match status" value="1"/>
</dbReference>
<dbReference type="PROSITE" id="PS51892">
    <property type="entry name" value="SUBTILASE"/>
    <property type="match status" value="1"/>
</dbReference>
<feature type="signal peptide" evidence="7">
    <location>
        <begin position="1"/>
        <end position="26"/>
    </location>
</feature>
<dbReference type="InterPro" id="IPR036852">
    <property type="entry name" value="Peptidase_S8/S53_dom_sf"/>
</dbReference>
<evidence type="ECO:0000313" key="10">
    <source>
        <dbReference type="Proteomes" id="UP000442707"/>
    </source>
</evidence>
<keyword evidence="6" id="KW-1133">Transmembrane helix</keyword>
<protein>
    <submittedName>
        <fullName evidence="9">S8 family serine peptidase</fullName>
    </submittedName>
</protein>
<evidence type="ECO:0000256" key="5">
    <source>
        <dbReference type="PROSITE-ProRule" id="PRU01240"/>
    </source>
</evidence>
<organism evidence="9 10">
    <name type="scientific">Streptomyces luteolifulvus</name>
    <dbReference type="NCBI Taxonomy" id="2615112"/>
    <lineage>
        <taxon>Bacteria</taxon>
        <taxon>Bacillati</taxon>
        <taxon>Actinomycetota</taxon>
        <taxon>Actinomycetes</taxon>
        <taxon>Kitasatosporales</taxon>
        <taxon>Streptomycetaceae</taxon>
        <taxon>Streptomyces</taxon>
    </lineage>
</organism>